<reference evidence="2" key="2">
    <citation type="submission" date="2017-12" db="EMBL/GenBank/DDBJ databases">
        <title>Genome sequence of the Bar-tailed Godwit (Limosa lapponica baueri).</title>
        <authorList>
            <person name="Lima N.C.B."/>
            <person name="Parody-Merino A.M."/>
            <person name="Battley P.F."/>
            <person name="Fidler A.E."/>
            <person name="Prosdocimi F."/>
        </authorList>
    </citation>
    <scope>NUCLEOTIDE SEQUENCE [LARGE SCALE GENOMIC DNA]</scope>
</reference>
<keyword evidence="2" id="KW-1185">Reference proteome</keyword>
<accession>A0A2I0U1Y2</accession>
<dbReference type="Proteomes" id="UP000233556">
    <property type="component" value="Unassembled WGS sequence"/>
</dbReference>
<reference evidence="2" key="1">
    <citation type="submission" date="2017-11" db="EMBL/GenBank/DDBJ databases">
        <authorList>
            <person name="Lima N.C."/>
            <person name="Parody-Merino A.M."/>
            <person name="Battley P.F."/>
            <person name="Fidler A.E."/>
            <person name="Prosdocimi F."/>
        </authorList>
    </citation>
    <scope>NUCLEOTIDE SEQUENCE [LARGE SCALE GENOMIC DNA]</scope>
</reference>
<name>A0A2I0U1Y2_LIMLA</name>
<sequence length="90" mass="10420">MESEKKAEPGSYAFSHFDMALNSNKNKVAARQVLPSQPWCQTERLGRKTYANSNMLKEAKLVLYLNIKFLVSPKANVVRNKHKKKKRKKQ</sequence>
<dbReference type="AlphaFoldDB" id="A0A2I0U1Y2"/>
<proteinExistence type="predicted"/>
<gene>
    <name evidence="1" type="ORF">llap_9617</name>
</gene>
<dbReference type="EMBL" id="KZ506342">
    <property type="protein sequence ID" value="PKU40078.1"/>
    <property type="molecule type" value="Genomic_DNA"/>
</dbReference>
<evidence type="ECO:0000313" key="1">
    <source>
        <dbReference type="EMBL" id="PKU40078.1"/>
    </source>
</evidence>
<protein>
    <submittedName>
        <fullName evidence="1">Uncharacterized protein</fullName>
    </submittedName>
</protein>
<organism evidence="1 2">
    <name type="scientific">Limosa lapponica baueri</name>
    <dbReference type="NCBI Taxonomy" id="1758121"/>
    <lineage>
        <taxon>Eukaryota</taxon>
        <taxon>Metazoa</taxon>
        <taxon>Chordata</taxon>
        <taxon>Craniata</taxon>
        <taxon>Vertebrata</taxon>
        <taxon>Euteleostomi</taxon>
        <taxon>Archelosauria</taxon>
        <taxon>Archosauria</taxon>
        <taxon>Dinosauria</taxon>
        <taxon>Saurischia</taxon>
        <taxon>Theropoda</taxon>
        <taxon>Coelurosauria</taxon>
        <taxon>Aves</taxon>
        <taxon>Neognathae</taxon>
        <taxon>Neoaves</taxon>
        <taxon>Charadriiformes</taxon>
        <taxon>Scolopacidae</taxon>
        <taxon>Limosa</taxon>
    </lineage>
</organism>
<evidence type="ECO:0000313" key="2">
    <source>
        <dbReference type="Proteomes" id="UP000233556"/>
    </source>
</evidence>